<dbReference type="Pfam" id="PF09929">
    <property type="entry name" value="DUF2161"/>
    <property type="match status" value="1"/>
</dbReference>
<dbReference type="InterPro" id="IPR011335">
    <property type="entry name" value="Restrct_endonuc-II-like"/>
</dbReference>
<reference evidence="1 2" key="1">
    <citation type="submission" date="2018-06" db="EMBL/GenBank/DDBJ databases">
        <authorList>
            <person name="Strepis N."/>
        </authorList>
    </citation>
    <scope>NUCLEOTIDE SEQUENCE [LARGE SCALE GENOMIC DNA]</scope>
    <source>
        <strain evidence="1">LUCI</strain>
    </source>
</reference>
<proteinExistence type="predicted"/>
<dbReference type="EMBL" id="UPPP01000105">
    <property type="protein sequence ID" value="VBB09126.1"/>
    <property type="molecule type" value="Genomic_DNA"/>
</dbReference>
<name>A0A498R8U5_9FIRM</name>
<dbReference type="AlphaFoldDB" id="A0A498R8U5"/>
<gene>
    <name evidence="1" type="ORF">LUCI_4412</name>
</gene>
<evidence type="ECO:0000313" key="2">
    <source>
        <dbReference type="Proteomes" id="UP000277811"/>
    </source>
</evidence>
<keyword evidence="2" id="KW-1185">Reference proteome</keyword>
<dbReference type="Proteomes" id="UP000277811">
    <property type="component" value="Unassembled WGS sequence"/>
</dbReference>
<dbReference type="SUPFAM" id="SSF52980">
    <property type="entry name" value="Restriction endonuclease-like"/>
    <property type="match status" value="1"/>
</dbReference>
<protein>
    <submittedName>
        <fullName evidence="1">Uncharacterized protein</fullName>
    </submittedName>
</protein>
<sequence>MMLETDLYQPLYNYLTGLGYTVRSEVQNCDIIATQDDRMVVIEMKRSFTLTLLMQAVKRQRIADAVYVAIPAPKSGMRSKSWRDVCHLLRRLELGLIVVRFREADTAVVEIVIQPVPFQRRRDNRSRKYVLREVAGRSSDYNVAGSCRRKLMTAYRENAVLIACCLARYGRLSVGALKKLGTGAKTPGILQKNFYGWFNRVERGIYELDPKGKTGLAEYQELVKEIYDKLDSNSEESF</sequence>
<dbReference type="RefSeq" id="WP_207858249.1">
    <property type="nucleotide sequence ID" value="NZ_UPPP01000105.1"/>
</dbReference>
<dbReference type="InterPro" id="IPR018679">
    <property type="entry name" value="DUF2161"/>
</dbReference>
<organism evidence="1 2">
    <name type="scientific">Lucifera butyrica</name>
    <dbReference type="NCBI Taxonomy" id="1351585"/>
    <lineage>
        <taxon>Bacteria</taxon>
        <taxon>Bacillati</taxon>
        <taxon>Bacillota</taxon>
        <taxon>Negativicutes</taxon>
        <taxon>Veillonellales</taxon>
        <taxon>Veillonellaceae</taxon>
        <taxon>Lucifera</taxon>
    </lineage>
</organism>
<accession>A0A498R8U5</accession>
<evidence type="ECO:0000313" key="1">
    <source>
        <dbReference type="EMBL" id="VBB09126.1"/>
    </source>
</evidence>